<feature type="compositionally biased region" description="Polar residues" evidence="2">
    <location>
        <begin position="599"/>
        <end position="609"/>
    </location>
</feature>
<proteinExistence type="predicted"/>
<gene>
    <name evidence="3" type="ORF">Tco_0747877</name>
</gene>
<protein>
    <submittedName>
        <fullName evidence="3">Uncharacterized protein</fullName>
    </submittedName>
</protein>
<organism evidence="3 4">
    <name type="scientific">Tanacetum coccineum</name>
    <dbReference type="NCBI Taxonomy" id="301880"/>
    <lineage>
        <taxon>Eukaryota</taxon>
        <taxon>Viridiplantae</taxon>
        <taxon>Streptophyta</taxon>
        <taxon>Embryophyta</taxon>
        <taxon>Tracheophyta</taxon>
        <taxon>Spermatophyta</taxon>
        <taxon>Magnoliopsida</taxon>
        <taxon>eudicotyledons</taxon>
        <taxon>Gunneridae</taxon>
        <taxon>Pentapetalae</taxon>
        <taxon>asterids</taxon>
        <taxon>campanulids</taxon>
        <taxon>Asterales</taxon>
        <taxon>Asteraceae</taxon>
        <taxon>Asteroideae</taxon>
        <taxon>Anthemideae</taxon>
        <taxon>Anthemidinae</taxon>
        <taxon>Tanacetum</taxon>
    </lineage>
</organism>
<reference evidence="3" key="2">
    <citation type="submission" date="2022-01" db="EMBL/GenBank/DDBJ databases">
        <authorList>
            <person name="Yamashiro T."/>
            <person name="Shiraishi A."/>
            <person name="Satake H."/>
            <person name="Nakayama K."/>
        </authorList>
    </citation>
    <scope>NUCLEOTIDE SEQUENCE</scope>
</reference>
<feature type="coiled-coil region" evidence="1">
    <location>
        <begin position="713"/>
        <end position="744"/>
    </location>
</feature>
<accession>A0ABQ4YUW9</accession>
<keyword evidence="4" id="KW-1185">Reference proteome</keyword>
<reference evidence="3" key="1">
    <citation type="journal article" date="2022" name="Int. J. Mol. Sci.">
        <title>Draft Genome of Tanacetum Coccineum: Genomic Comparison of Closely Related Tanacetum-Family Plants.</title>
        <authorList>
            <person name="Yamashiro T."/>
            <person name="Shiraishi A."/>
            <person name="Nakayama K."/>
            <person name="Satake H."/>
        </authorList>
    </citation>
    <scope>NUCLEOTIDE SEQUENCE</scope>
</reference>
<sequence length="1119" mass="127895">MLSNLEVAKNGIAKSFVNTTGLGSYPPLPSQEATLAGNAPGKHFGVNIAVRNSMFSSSTRLFSFQFSSMDGLNAMLGNVLGSTSHGVPLLRLLSDYGLSCHCTKLGTNETKNLKKTSQTPKGIPVGQKMGFKPTKQVFQPISKKTIANTSVNKKKNVEPTKENVDASSPRTTPIMEKIDKIEKLIIDGKVTLVDKEGKPLKKLLLRVIMIILLEQWTESYENDDYGYDSYDDDMYKGQNNPDNLQAICDILDITVRGHRKKYNYGVLGETKQKAAHSGAIYEEHLKITVLTSQYASKRLRYDHETDDLDQERDLLASLIQKLKCEIDDSKNRNKFLESSNKALVDKLKGEIEDFKTKNKSLESSNNHFKEANNELSKTNQLMFKDLKKFQAELDKYNDVNYASKVEIDCAKAKGDLMSYKIDFEKSSNAYTRKINDLNQTISDMKKELCAHQETISIMSQAKEAQIKLYKTREDKELDKVIALENKVKVLDDIVYKTGQSVQTMNMLNRNCKTSFAKPEFLKKAQRANPRLYDIGCYNDNLALMLAPESDETIRLDKESRSKLSDLIKPFDYDQLNNLYDLFVPQREKSPEQHYFPRTSKMSHTSSNNEFSKESFRKQTTLLEKRMDESIPWDQKCKSSKELFKIKKSVDTIFDGVERCKQTIAKRTYFGNIDPFIQNTIEGNFCPQIRRINADLEKFHLCLNEEMVADLRYFNSLEHEVDTLKSQLETQKTQFLNEIDRLSREYFYVDHMNAILGVYTDLDEVTNLQCDYLETVEKCEHLEKELSKSRTMSKSFEALQKHAINLELDLQQCKEKIKNDKSFKENQSNVFLKEREQYFEIQDLKAQLQDKGITINSLAKKDFSKSKPVTIQNVSHDFSKPVTAQILPQNVLPIFKNTNVIAPGMYKVHTKPNQTRTPQLHQDIRKTNKRVSFSTGVIPTTSVSRPQLKSNQLEDRVMSNNSQGKKQKVEDHRRNFKFSNNKTSVTACNDSLNAKTLNVNFVCVTCGKCVLNENHDLCVLHYINGVNSRTRQPIAVPISTREPKQNVNQSVATSSKKTVATDSTVKKSRNITRKLYEQVSKTCSWWYPKYTPPGYNWKPKSQKANVNPNISMPLGNASVD</sequence>
<feature type="region of interest" description="Disordered" evidence="2">
    <location>
        <begin position="592"/>
        <end position="613"/>
    </location>
</feature>
<comment type="caution">
    <text evidence="3">The sequence shown here is derived from an EMBL/GenBank/DDBJ whole genome shotgun (WGS) entry which is preliminary data.</text>
</comment>
<evidence type="ECO:0000256" key="2">
    <source>
        <dbReference type="SAM" id="MobiDB-lite"/>
    </source>
</evidence>
<feature type="coiled-coil region" evidence="1">
    <location>
        <begin position="312"/>
        <end position="381"/>
    </location>
</feature>
<evidence type="ECO:0000313" key="3">
    <source>
        <dbReference type="EMBL" id="GJS81336.1"/>
    </source>
</evidence>
<name>A0ABQ4YUW9_9ASTR</name>
<dbReference type="Proteomes" id="UP001151760">
    <property type="component" value="Unassembled WGS sequence"/>
</dbReference>
<evidence type="ECO:0000256" key="1">
    <source>
        <dbReference type="SAM" id="Coils"/>
    </source>
</evidence>
<dbReference type="EMBL" id="BQNB010010740">
    <property type="protein sequence ID" value="GJS81336.1"/>
    <property type="molecule type" value="Genomic_DNA"/>
</dbReference>
<evidence type="ECO:0000313" key="4">
    <source>
        <dbReference type="Proteomes" id="UP001151760"/>
    </source>
</evidence>
<keyword evidence="1" id="KW-0175">Coiled coil</keyword>